<dbReference type="KEGG" id="woc:BA177_03475"/>
<dbReference type="EC" id="7.2.1.1" evidence="1"/>
<dbReference type="AlphaFoldDB" id="A0A193LKK2"/>
<evidence type="ECO:0000256" key="1">
    <source>
        <dbReference type="HAMAP-Rule" id="MF_00425"/>
    </source>
</evidence>
<accession>A0A193LKK2</accession>
<keyword evidence="5" id="KW-1185">Reference proteome</keyword>
<dbReference type="EMBL" id="CP016268">
    <property type="protein sequence ID" value="ANO52966.1"/>
    <property type="molecule type" value="Genomic_DNA"/>
</dbReference>
<organism evidence="4 5">
    <name type="scientific">Woeseia oceani</name>
    <dbReference type="NCBI Taxonomy" id="1548547"/>
    <lineage>
        <taxon>Bacteria</taxon>
        <taxon>Pseudomonadati</taxon>
        <taxon>Pseudomonadota</taxon>
        <taxon>Gammaproteobacteria</taxon>
        <taxon>Woeseiales</taxon>
        <taxon>Woeseiaceae</taxon>
        <taxon>Woeseia</taxon>
    </lineage>
</organism>
<dbReference type="Proteomes" id="UP000092695">
    <property type="component" value="Chromosome"/>
</dbReference>
<comment type="function">
    <text evidence="1">NQR complex catalyzes the reduction of ubiquinone-1 to ubiquinol by two successive reactions, coupled with the transport of Na(+) ions from the cytoplasm to the periplasm. NqrA to NqrE are probably involved in the second step, the conversion of ubisemiquinone to ubiquinol.</text>
</comment>
<dbReference type="NCBIfam" id="TIGR01936">
    <property type="entry name" value="nqrA"/>
    <property type="match status" value="1"/>
</dbReference>
<protein>
    <recommendedName>
        <fullName evidence="1">Na(+)-translocating NADH-quinone reductase subunit A</fullName>
        <shortName evidence="1">Na(+)-NQR subunit A</shortName>
        <shortName evidence="1">Na(+)-translocating NQR subunit A</shortName>
        <ecNumber evidence="1">7.2.1.1</ecNumber>
    </recommendedName>
    <alternativeName>
        <fullName evidence="1">NQR complex subunit A</fullName>
    </alternativeName>
    <alternativeName>
        <fullName evidence="1">NQR-1 subunit A</fullName>
    </alternativeName>
</protein>
<reference evidence="4 5" key="1">
    <citation type="submission" date="2016-06" db="EMBL/GenBank/DDBJ databases">
        <title>Complete genome sequence of a deep-branching marine Gamma Proteobacterium Woeseia oceani type strain XK5.</title>
        <authorList>
            <person name="Mu D."/>
            <person name="Du Z."/>
        </authorList>
    </citation>
    <scope>NUCLEOTIDE SEQUENCE [LARGE SCALE GENOMIC DNA]</scope>
    <source>
        <strain evidence="4 5">XK5</strain>
    </source>
</reference>
<comment type="catalytic activity">
    <reaction evidence="1">
        <text>a ubiquinone + n Na(+)(in) + NADH + H(+) = a ubiquinol + n Na(+)(out) + NAD(+)</text>
        <dbReference type="Rhea" id="RHEA:47748"/>
        <dbReference type="Rhea" id="RHEA-COMP:9565"/>
        <dbReference type="Rhea" id="RHEA-COMP:9566"/>
        <dbReference type="ChEBI" id="CHEBI:15378"/>
        <dbReference type="ChEBI" id="CHEBI:16389"/>
        <dbReference type="ChEBI" id="CHEBI:17976"/>
        <dbReference type="ChEBI" id="CHEBI:29101"/>
        <dbReference type="ChEBI" id="CHEBI:57540"/>
        <dbReference type="ChEBI" id="CHEBI:57945"/>
        <dbReference type="EC" id="7.2.1.1"/>
    </reaction>
</comment>
<feature type="domain" description="NqrA second alpha/beta" evidence="3">
    <location>
        <begin position="117"/>
        <end position="258"/>
    </location>
</feature>
<dbReference type="GO" id="GO:0016655">
    <property type="term" value="F:oxidoreductase activity, acting on NAD(P)H, quinone or similar compound as acceptor"/>
    <property type="evidence" value="ECO:0007669"/>
    <property type="project" value="UniProtKB-UniRule"/>
</dbReference>
<evidence type="ECO:0000313" key="4">
    <source>
        <dbReference type="EMBL" id="ANO52966.1"/>
    </source>
</evidence>
<comment type="similarity">
    <text evidence="1">Belongs to the NqrA family.</text>
</comment>
<comment type="subunit">
    <text evidence="1">Composed of six subunits; NqrA, NqrB, NqrC, NqrD, NqrE and NqrF.</text>
</comment>
<dbReference type="InterPro" id="IPR056147">
    <property type="entry name" value="NQRA_N"/>
</dbReference>
<dbReference type="PANTHER" id="PTHR37839">
    <property type="entry name" value="NA(+)-TRANSLOCATING NADH-QUINONE REDUCTASE SUBUNIT A"/>
    <property type="match status" value="1"/>
</dbReference>
<dbReference type="InterPro" id="IPR056148">
    <property type="entry name" value="NQRA_2nd"/>
</dbReference>
<dbReference type="GO" id="GO:0006814">
    <property type="term" value="P:sodium ion transport"/>
    <property type="evidence" value="ECO:0007669"/>
    <property type="project" value="UniProtKB-UniRule"/>
</dbReference>
<dbReference type="PANTHER" id="PTHR37839:SF1">
    <property type="entry name" value="NA(+)-TRANSLOCATING NADH-QUINONE REDUCTASE SUBUNIT A"/>
    <property type="match status" value="1"/>
</dbReference>
<gene>
    <name evidence="1" type="primary">nqrA</name>
    <name evidence="4" type="ORF">BA177_03475</name>
</gene>
<dbReference type="HAMAP" id="MF_00425">
    <property type="entry name" value="NqrA"/>
    <property type="match status" value="1"/>
</dbReference>
<evidence type="ECO:0000313" key="5">
    <source>
        <dbReference type="Proteomes" id="UP000092695"/>
    </source>
</evidence>
<keyword evidence="1" id="KW-0520">NAD</keyword>
<evidence type="ECO:0000259" key="2">
    <source>
        <dbReference type="Pfam" id="PF05896"/>
    </source>
</evidence>
<name>A0A193LKK2_9GAMM</name>
<keyword evidence="1" id="KW-1278">Translocase</keyword>
<sequence>MRIELKRGLDITLAGAPLQRIEGTLTSSRVGVQPADFGGLRPRLVVAVGDRVQAGDVLFRDRHDPRIACTSLVSGRVVDIRRGNKRRICEVIVAREGSQVAAFPSHSANTLTSLPLDDLRDTLLRSGMWAAMRARPHDCIASPAIEPRALFVTAIDTRPHAPDPAVVLHDETDSFVAGIKVLSRLSNGNTYVCVAPNSSIPVPECRRIKRLEFAGPHPAGLAGTHLHSVGLPIARDADLWHVGYQDVAAIGHLMLTGTVSARRVISLSGPGATHPRLVHAMPGLDLQQLSNEWNGPVGITVSGSPLDGVEGARYLGRYHNQVTLLPNETVAPHRGLRALFGSAVSTQASINLRTRRYGMLPLEVFERVWPYRSAPQVLLRALLANDEETAERHGCLGLVEEDLALCNYVCPSRNEYGDALRRTLDAIESSR</sequence>
<keyword evidence="1" id="KW-0739">Sodium transport</keyword>
<dbReference type="STRING" id="1548547.BA177_03475"/>
<proteinExistence type="inferred from homology"/>
<dbReference type="Pfam" id="PF24836">
    <property type="entry name" value="NQRA_2nd"/>
    <property type="match status" value="1"/>
</dbReference>
<feature type="domain" description="NqrA N-terminal barrel-sandwich hybrid" evidence="2">
    <location>
        <begin position="3"/>
        <end position="94"/>
    </location>
</feature>
<dbReference type="Pfam" id="PF05896">
    <property type="entry name" value="NQRA_N"/>
    <property type="match status" value="1"/>
</dbReference>
<keyword evidence="1" id="KW-0813">Transport</keyword>
<keyword evidence="1 4" id="KW-0830">Ubiquinone</keyword>
<keyword evidence="1" id="KW-0915">Sodium</keyword>
<keyword evidence="1" id="KW-0406">Ion transport</keyword>
<evidence type="ECO:0000259" key="3">
    <source>
        <dbReference type="Pfam" id="PF24836"/>
    </source>
</evidence>
<dbReference type="InterPro" id="IPR008703">
    <property type="entry name" value="NqrA"/>
</dbReference>